<dbReference type="Proteomes" id="UP001333110">
    <property type="component" value="Unassembled WGS sequence"/>
</dbReference>
<protein>
    <submittedName>
        <fullName evidence="1">Uncharacterized protein</fullName>
    </submittedName>
</protein>
<comment type="caution">
    <text evidence="1">The sequence shown here is derived from an EMBL/GenBank/DDBJ whole genome shotgun (WGS) entry which is preliminary data.</text>
</comment>
<evidence type="ECO:0000313" key="2">
    <source>
        <dbReference type="Proteomes" id="UP001333110"/>
    </source>
</evidence>
<accession>A0AAN7NR05</accession>
<reference evidence="1 2" key="1">
    <citation type="journal article" date="2023" name="J. Hered.">
        <title>Chromosome-level genome of the wood stork (Mycteria americana) provides insight into avian chromosome evolution.</title>
        <authorList>
            <person name="Flamio R. Jr."/>
            <person name="Ramstad K.M."/>
        </authorList>
    </citation>
    <scope>NUCLEOTIDE SEQUENCE [LARGE SCALE GENOMIC DNA]</scope>
    <source>
        <strain evidence="1">JAX WOST 10</strain>
    </source>
</reference>
<evidence type="ECO:0000313" key="1">
    <source>
        <dbReference type="EMBL" id="KAK4828924.1"/>
    </source>
</evidence>
<dbReference type="AlphaFoldDB" id="A0AAN7NR05"/>
<organism evidence="1 2">
    <name type="scientific">Mycteria americana</name>
    <name type="common">Wood stork</name>
    <dbReference type="NCBI Taxonomy" id="33587"/>
    <lineage>
        <taxon>Eukaryota</taxon>
        <taxon>Metazoa</taxon>
        <taxon>Chordata</taxon>
        <taxon>Craniata</taxon>
        <taxon>Vertebrata</taxon>
        <taxon>Euteleostomi</taxon>
        <taxon>Archelosauria</taxon>
        <taxon>Archosauria</taxon>
        <taxon>Dinosauria</taxon>
        <taxon>Saurischia</taxon>
        <taxon>Theropoda</taxon>
        <taxon>Coelurosauria</taxon>
        <taxon>Aves</taxon>
        <taxon>Neognathae</taxon>
        <taxon>Neoaves</taxon>
        <taxon>Aequornithes</taxon>
        <taxon>Ciconiiformes</taxon>
        <taxon>Ciconiidae</taxon>
        <taxon>Mycteria</taxon>
    </lineage>
</organism>
<keyword evidence="2" id="KW-1185">Reference proteome</keyword>
<proteinExistence type="predicted"/>
<dbReference type="EMBL" id="JAUNZN010000001">
    <property type="protein sequence ID" value="KAK4828924.1"/>
    <property type="molecule type" value="Genomic_DNA"/>
</dbReference>
<name>A0AAN7NR05_MYCAM</name>
<sequence>MVLHIFCDKGGGTLGQVAQRSCGWPISGSVRTPARQGPSYERVAEAAVEGNEPKSKRALWGPTASFREGEEWLESCLAGNALGVLVERQLNMSQQCTQVPYCFS</sequence>
<gene>
    <name evidence="1" type="ORF">QYF61_001545</name>
</gene>